<comment type="caution">
    <text evidence="2">The sequence shown here is derived from an EMBL/GenBank/DDBJ whole genome shotgun (WGS) entry which is preliminary data.</text>
</comment>
<dbReference type="AlphaFoldDB" id="A0A9W9DV37"/>
<keyword evidence="1" id="KW-0732">Signal</keyword>
<evidence type="ECO:0000313" key="3">
    <source>
        <dbReference type="Proteomes" id="UP001150266"/>
    </source>
</evidence>
<sequence>LLALLSRFFISSHLISSLSLHVVLRFSFTSSAAIRYVIQGQVKCTKEKLSKSLRMTLRSADRYYLILLSIRDSG</sequence>
<dbReference type="EMBL" id="JAOTPV010000003">
    <property type="protein sequence ID" value="KAJ4485583.1"/>
    <property type="molecule type" value="Genomic_DNA"/>
</dbReference>
<evidence type="ECO:0008006" key="4">
    <source>
        <dbReference type="Google" id="ProtNLM"/>
    </source>
</evidence>
<name>A0A9W9DV37_9AGAR</name>
<proteinExistence type="predicted"/>
<protein>
    <recommendedName>
        <fullName evidence="4">Secreted protein</fullName>
    </recommendedName>
</protein>
<organism evidence="2 3">
    <name type="scientific">Lentinula aciculospora</name>
    <dbReference type="NCBI Taxonomy" id="153920"/>
    <lineage>
        <taxon>Eukaryota</taxon>
        <taxon>Fungi</taxon>
        <taxon>Dikarya</taxon>
        <taxon>Basidiomycota</taxon>
        <taxon>Agaricomycotina</taxon>
        <taxon>Agaricomycetes</taxon>
        <taxon>Agaricomycetidae</taxon>
        <taxon>Agaricales</taxon>
        <taxon>Marasmiineae</taxon>
        <taxon>Omphalotaceae</taxon>
        <taxon>Lentinula</taxon>
    </lineage>
</organism>
<feature type="non-terminal residue" evidence="2">
    <location>
        <position position="74"/>
    </location>
</feature>
<accession>A0A9W9DV37</accession>
<feature type="signal peptide" evidence="1">
    <location>
        <begin position="1"/>
        <end position="17"/>
    </location>
</feature>
<feature type="chain" id="PRO_5040788196" description="Secreted protein" evidence="1">
    <location>
        <begin position="18"/>
        <end position="74"/>
    </location>
</feature>
<gene>
    <name evidence="2" type="ORF">J3R30DRAFT_3440605</name>
</gene>
<evidence type="ECO:0000256" key="1">
    <source>
        <dbReference type="SAM" id="SignalP"/>
    </source>
</evidence>
<reference evidence="2" key="1">
    <citation type="submission" date="2022-08" db="EMBL/GenBank/DDBJ databases">
        <title>A Global Phylogenomic Analysis of the Shiitake Genus Lentinula.</title>
        <authorList>
            <consortium name="DOE Joint Genome Institute"/>
            <person name="Sierra-Patev S."/>
            <person name="Min B."/>
            <person name="Naranjo-Ortiz M."/>
            <person name="Looney B."/>
            <person name="Konkel Z."/>
            <person name="Slot J.C."/>
            <person name="Sakamoto Y."/>
            <person name="Steenwyk J.L."/>
            <person name="Rokas A."/>
            <person name="Carro J."/>
            <person name="Camarero S."/>
            <person name="Ferreira P."/>
            <person name="Molpeceres G."/>
            <person name="Ruiz-Duenas F.J."/>
            <person name="Serrano A."/>
            <person name="Henrissat B."/>
            <person name="Drula E."/>
            <person name="Hughes K.W."/>
            <person name="Mata J.L."/>
            <person name="Ishikawa N.K."/>
            <person name="Vargas-Isla R."/>
            <person name="Ushijima S."/>
            <person name="Smith C.A."/>
            <person name="Ahrendt S."/>
            <person name="Andreopoulos W."/>
            <person name="He G."/>
            <person name="Labutti K."/>
            <person name="Lipzen A."/>
            <person name="Ng V."/>
            <person name="Riley R."/>
            <person name="Sandor L."/>
            <person name="Barry K."/>
            <person name="Martinez A.T."/>
            <person name="Xiao Y."/>
            <person name="Gibbons J.G."/>
            <person name="Terashima K."/>
            <person name="Grigoriev I.V."/>
            <person name="Hibbett D.S."/>
        </authorList>
    </citation>
    <scope>NUCLEOTIDE SEQUENCE</scope>
    <source>
        <strain evidence="2">JLM2183</strain>
    </source>
</reference>
<dbReference type="Proteomes" id="UP001150266">
    <property type="component" value="Unassembled WGS sequence"/>
</dbReference>
<evidence type="ECO:0000313" key="2">
    <source>
        <dbReference type="EMBL" id="KAJ4485583.1"/>
    </source>
</evidence>
<keyword evidence="3" id="KW-1185">Reference proteome</keyword>